<dbReference type="GO" id="GO:0016810">
    <property type="term" value="F:hydrolase activity, acting on carbon-nitrogen (but not peptide) bonds"/>
    <property type="evidence" value="ECO:0007669"/>
    <property type="project" value="InterPro"/>
</dbReference>
<sequence length="491" mass="51898">MTDLVVAGARPLGSDAPVDVEIAGGRITAVVPAGTGDRGAPRIEADGRTVLPGLWDRHVHASQWAQRARRVDVSSAVTAAEAAALAGEFVAGRDEVVGMGYQDALWPDAPDRALLDAATGDVPVALVSHDLHACWLNSAALARHGRPGHPTGVLREEEAFDVVRVLDDVGDEQLDAWVGDAMRAAAARGIVGVVDLEMRWNAADWTRRVRGGLDAVRVEFGVYTQHLDRAIEEGLRTGDVLPGTEGLVAVGPYKVLTDGALNTRTAWCVDPYPDASVGDEFGLATVAPEHLLPLLQRATAAGLVPAVHAIGDRANREALAVLAQVDPVATPDGPRRGSIEHAQLLRREDLARFAELGVVASVQPEHAMDDRDVAEHHWAGRTDRAFMLRSLVEAGAELALGSDAPVAPLDPWITIAAAVGRTRDGRAPWHPEQAIDARTAIDASTRTAIAPGERADLVLVDLDPVAATPEELRTMPVAATLLAGRATHLAI</sequence>
<evidence type="ECO:0000313" key="3">
    <source>
        <dbReference type="Proteomes" id="UP001144396"/>
    </source>
</evidence>
<dbReference type="Gene3D" id="3.20.20.140">
    <property type="entry name" value="Metal-dependent hydrolases"/>
    <property type="match status" value="1"/>
</dbReference>
<comment type="caution">
    <text evidence="2">The sequence shown here is derived from an EMBL/GenBank/DDBJ whole genome shotgun (WGS) entry which is preliminary data.</text>
</comment>
<dbReference type="InterPro" id="IPR011059">
    <property type="entry name" value="Metal-dep_hydrolase_composite"/>
</dbReference>
<dbReference type="EMBL" id="BSDP01000001">
    <property type="protein sequence ID" value="GLI28727.1"/>
    <property type="molecule type" value="Genomic_DNA"/>
</dbReference>
<keyword evidence="3" id="KW-1185">Reference proteome</keyword>
<dbReference type="AlphaFoldDB" id="A0A9W6FSG7"/>
<reference evidence="2" key="1">
    <citation type="submission" date="2022-12" db="EMBL/GenBank/DDBJ databases">
        <title>Reference genome sequencing for broad-spectrum identification of bacterial and archaeal isolates by mass spectrometry.</title>
        <authorList>
            <person name="Sekiguchi Y."/>
            <person name="Tourlousse D.M."/>
        </authorList>
    </citation>
    <scope>NUCLEOTIDE SEQUENCE</scope>
    <source>
        <strain evidence="2">14</strain>
    </source>
</reference>
<dbReference type="Gene3D" id="3.10.310.70">
    <property type="match status" value="1"/>
</dbReference>
<dbReference type="SUPFAM" id="SSF51338">
    <property type="entry name" value="Composite domain of metallo-dependent hydrolases"/>
    <property type="match status" value="1"/>
</dbReference>
<dbReference type="InterPro" id="IPR032466">
    <property type="entry name" value="Metal_Hydrolase"/>
</dbReference>
<dbReference type="Gene3D" id="2.30.40.10">
    <property type="entry name" value="Urease, subunit C, domain 1"/>
    <property type="match status" value="1"/>
</dbReference>
<dbReference type="Proteomes" id="UP001144396">
    <property type="component" value="Unassembled WGS sequence"/>
</dbReference>
<evidence type="ECO:0000259" key="1">
    <source>
        <dbReference type="Pfam" id="PF07969"/>
    </source>
</evidence>
<dbReference type="SUPFAM" id="SSF51556">
    <property type="entry name" value="Metallo-dependent hydrolases"/>
    <property type="match status" value="1"/>
</dbReference>
<dbReference type="PANTHER" id="PTHR22642:SF2">
    <property type="entry name" value="PROTEIN LONG AFTER FAR-RED 3"/>
    <property type="match status" value="1"/>
</dbReference>
<proteinExistence type="predicted"/>
<evidence type="ECO:0000313" key="2">
    <source>
        <dbReference type="EMBL" id="GLI28727.1"/>
    </source>
</evidence>
<dbReference type="RefSeq" id="WP_281886367.1">
    <property type="nucleotide sequence ID" value="NZ_BSDP01000001.1"/>
</dbReference>
<dbReference type="Pfam" id="PF07969">
    <property type="entry name" value="Amidohydro_3"/>
    <property type="match status" value="1"/>
</dbReference>
<protein>
    <submittedName>
        <fullName evidence="2">Amidohydrolase</fullName>
    </submittedName>
</protein>
<accession>A0A9W6FSG7</accession>
<organism evidence="2 3">
    <name type="scientific">Agromyces rhizosphaerae</name>
    <dbReference type="NCBI Taxonomy" id="88374"/>
    <lineage>
        <taxon>Bacteria</taxon>
        <taxon>Bacillati</taxon>
        <taxon>Actinomycetota</taxon>
        <taxon>Actinomycetes</taxon>
        <taxon>Micrococcales</taxon>
        <taxon>Microbacteriaceae</taxon>
        <taxon>Agromyces</taxon>
    </lineage>
</organism>
<dbReference type="PANTHER" id="PTHR22642">
    <property type="entry name" value="IMIDAZOLONEPROPIONASE"/>
    <property type="match status" value="1"/>
</dbReference>
<dbReference type="InterPro" id="IPR013108">
    <property type="entry name" value="Amidohydro_3"/>
</dbReference>
<name>A0A9W6FSG7_9MICO</name>
<gene>
    <name evidence="2" type="ORF">ARHIZOSPH14_29690</name>
</gene>
<feature type="domain" description="Amidohydrolase 3" evidence="1">
    <location>
        <begin position="43"/>
        <end position="486"/>
    </location>
</feature>